<gene>
    <name evidence="14" type="ORF">C725_0319</name>
</gene>
<comment type="caution">
    <text evidence="14">The sequence shown here is derived from an EMBL/GenBank/DDBJ whole genome shotgun (WGS) entry which is preliminary data.</text>
</comment>
<organism evidence="14 15">
    <name type="scientific">Pacificimonas flava</name>
    <dbReference type="NCBI Taxonomy" id="1234595"/>
    <lineage>
        <taxon>Bacteria</taxon>
        <taxon>Pseudomonadati</taxon>
        <taxon>Pseudomonadota</taxon>
        <taxon>Alphaproteobacteria</taxon>
        <taxon>Sphingomonadales</taxon>
        <taxon>Sphingosinicellaceae</taxon>
        <taxon>Pacificimonas</taxon>
    </lineage>
</organism>
<evidence type="ECO:0000256" key="11">
    <source>
        <dbReference type="SAM" id="SignalP"/>
    </source>
</evidence>
<evidence type="ECO:0000256" key="3">
    <source>
        <dbReference type="ARBA" id="ARBA00022452"/>
    </source>
</evidence>
<dbReference type="EMBL" id="AMRV01000001">
    <property type="protein sequence ID" value="EMD84389.1"/>
    <property type="molecule type" value="Genomic_DNA"/>
</dbReference>
<keyword evidence="7 8" id="KW-0998">Cell outer membrane</keyword>
<keyword evidence="4 8" id="KW-0812">Transmembrane</keyword>
<dbReference type="PATRIC" id="fig|1234595.3.peg.318"/>
<evidence type="ECO:0000256" key="1">
    <source>
        <dbReference type="ARBA" id="ARBA00004571"/>
    </source>
</evidence>
<dbReference type="InterPro" id="IPR000531">
    <property type="entry name" value="Beta-barrel_TonB"/>
</dbReference>
<accession>M2TD04</accession>
<dbReference type="OrthoDB" id="5476657at2"/>
<evidence type="ECO:0000256" key="10">
    <source>
        <dbReference type="SAM" id="MobiDB-lite"/>
    </source>
</evidence>
<name>M2TD04_9SPHN</name>
<reference evidence="14 15" key="1">
    <citation type="journal article" date="2013" name="Genome Announc.">
        <title>Draft Genome Sequence of Strain JLT2015T, Belonging to the Family Sphingomonadaceae of the Alphaproteobacteria.</title>
        <authorList>
            <person name="Tang K."/>
            <person name="Liu K."/>
            <person name="Li S."/>
            <person name="Jiao N."/>
        </authorList>
    </citation>
    <scope>NUCLEOTIDE SEQUENCE [LARGE SCALE GENOMIC DNA]</scope>
    <source>
        <strain evidence="14 15">JLT2015</strain>
    </source>
</reference>
<sequence>MKRKFLASAAVAALTLASAFEAAAAEQERPTDEAQSAPSSPTAEPDADTQAAVGEVITITGIRASLQSAQSRKRNADTIVDSIVADDIGKLPDTNTTEALQRISGIQVSRDRGEGGSVAIRGLTQVLTTLNGREIFTAGGGRNYNLQNFPAELLAGIDVYKSPTADLIEGGIGGVIDLRTRRPLDLEAQTISGSAKLRYNDLIEKVSPLVSLLASDKWAAGDGEMGLLISGAYQERDFRSDVVTPGAPGIRTDIIPGQEIVTPNGDYEPLIDGNRRRIGLDALFQWMPNPDLEFYAQASYQEFRSDQQQRGFNNPTNAFDVVPGSVELFEGTNDFKSGTFQDFTGSTFGVARDTVDKNQQYSFGANWTDDRITLSGDFTYQYSTNDLVYAEQDLRFSAPEAFLDLSQHTPYMNFNGVDLTDFDSYELGYTILNENHYEGDSYAGRLDGEIEFDSPVISGLQTGVRYQKRTTDFDPIRFFYNPPAGVSAGPYADLFQRMPFDDYFPGEAGFERDYFVADPSRLRDDFDSVRDILGVSAEPALDPAAQYSMSEETIASYGALLFDVQGGLPFDGNIGLRVVKTKLSIDGNQRITDANGVTTIVPANYDNEYTNALPSANIRFHIADDMQLRFSASKTITRPSFSDLSPAFTLIPGQGQGSGGNPDLEPLKADQLDASYEYYFSPTGSIYLAGFYRKVKGFIFRRSSRQTIDGIDYVLQQPVNGEDGDIKGIEVGGQTFFDFLPAPFDGFGVQANYTYIDSETPSAIEGITTPLPNLSKNSFNISGLYENAGLAIRVAYNYRSKFLGSLYGLPLTDGGSQIIPVYRKGYGWLDASINYDLNENVTLTLEGSNLLRTREFTYFENITRPNNISIDDRQIMAGVRFNF</sequence>
<evidence type="ECO:0000256" key="9">
    <source>
        <dbReference type="RuleBase" id="RU003357"/>
    </source>
</evidence>
<feature type="chain" id="PRO_5004026329" evidence="11">
    <location>
        <begin position="25"/>
        <end position="883"/>
    </location>
</feature>
<dbReference type="GO" id="GO:0009279">
    <property type="term" value="C:cell outer membrane"/>
    <property type="evidence" value="ECO:0007669"/>
    <property type="project" value="UniProtKB-SubCell"/>
</dbReference>
<dbReference type="PROSITE" id="PS52016">
    <property type="entry name" value="TONB_DEPENDENT_REC_3"/>
    <property type="match status" value="1"/>
</dbReference>
<dbReference type="Pfam" id="PF07715">
    <property type="entry name" value="Plug"/>
    <property type="match status" value="1"/>
</dbReference>
<evidence type="ECO:0000256" key="7">
    <source>
        <dbReference type="ARBA" id="ARBA00023237"/>
    </source>
</evidence>
<evidence type="ECO:0000256" key="4">
    <source>
        <dbReference type="ARBA" id="ARBA00022692"/>
    </source>
</evidence>
<dbReference type="RefSeq" id="WP_008599724.1">
    <property type="nucleotide sequence ID" value="NZ_AMRV01000001.1"/>
</dbReference>
<dbReference type="CDD" id="cd01347">
    <property type="entry name" value="ligand_gated_channel"/>
    <property type="match status" value="1"/>
</dbReference>
<protein>
    <submittedName>
        <fullName evidence="14">TonB-dependent receptor</fullName>
    </submittedName>
</protein>
<evidence type="ECO:0000313" key="15">
    <source>
        <dbReference type="Proteomes" id="UP000011717"/>
    </source>
</evidence>
<comment type="similarity">
    <text evidence="8 9">Belongs to the TonB-dependent receptor family.</text>
</comment>
<dbReference type="Gene3D" id="2.40.170.20">
    <property type="entry name" value="TonB-dependent receptor, beta-barrel domain"/>
    <property type="match status" value="1"/>
</dbReference>
<comment type="subcellular location">
    <subcellularLocation>
        <location evidence="1 8">Cell outer membrane</location>
        <topology evidence="1 8">Multi-pass membrane protein</topology>
    </subcellularLocation>
</comment>
<feature type="domain" description="TonB-dependent receptor plug" evidence="13">
    <location>
        <begin position="73"/>
        <end position="175"/>
    </location>
</feature>
<evidence type="ECO:0000256" key="5">
    <source>
        <dbReference type="ARBA" id="ARBA00023077"/>
    </source>
</evidence>
<dbReference type="PANTHER" id="PTHR40980:SF3">
    <property type="entry name" value="TONB-DEPENDENT RECEPTOR-LIKE BETA-BARREL DOMAIN-CONTAINING PROTEIN"/>
    <property type="match status" value="1"/>
</dbReference>
<feature type="signal peptide" evidence="11">
    <location>
        <begin position="1"/>
        <end position="24"/>
    </location>
</feature>
<dbReference type="Gene3D" id="2.170.130.10">
    <property type="entry name" value="TonB-dependent receptor, plug domain"/>
    <property type="match status" value="1"/>
</dbReference>
<feature type="region of interest" description="Disordered" evidence="10">
    <location>
        <begin position="23"/>
        <end position="49"/>
    </location>
</feature>
<evidence type="ECO:0000256" key="6">
    <source>
        <dbReference type="ARBA" id="ARBA00023136"/>
    </source>
</evidence>
<keyword evidence="14" id="KW-0675">Receptor</keyword>
<dbReference type="InterPro" id="IPR039426">
    <property type="entry name" value="TonB-dep_rcpt-like"/>
</dbReference>
<dbReference type="InterPro" id="IPR010104">
    <property type="entry name" value="TonB_rcpt_bac"/>
</dbReference>
<evidence type="ECO:0000313" key="14">
    <source>
        <dbReference type="EMBL" id="EMD84389.1"/>
    </source>
</evidence>
<dbReference type="AlphaFoldDB" id="M2TD04"/>
<proteinExistence type="inferred from homology"/>
<keyword evidence="5 9" id="KW-0798">TonB box</keyword>
<dbReference type="InterPro" id="IPR012910">
    <property type="entry name" value="Plug_dom"/>
</dbReference>
<feature type="compositionally biased region" description="Polar residues" evidence="10">
    <location>
        <begin position="33"/>
        <end position="42"/>
    </location>
</feature>
<evidence type="ECO:0000256" key="2">
    <source>
        <dbReference type="ARBA" id="ARBA00022448"/>
    </source>
</evidence>
<dbReference type="NCBIfam" id="TIGR01782">
    <property type="entry name" value="TonB-Xanth-Caul"/>
    <property type="match status" value="1"/>
</dbReference>
<dbReference type="Pfam" id="PF00593">
    <property type="entry name" value="TonB_dep_Rec_b-barrel"/>
    <property type="match status" value="1"/>
</dbReference>
<evidence type="ECO:0000259" key="12">
    <source>
        <dbReference type="Pfam" id="PF00593"/>
    </source>
</evidence>
<dbReference type="Proteomes" id="UP000011717">
    <property type="component" value="Unassembled WGS sequence"/>
</dbReference>
<dbReference type="SUPFAM" id="SSF56935">
    <property type="entry name" value="Porins"/>
    <property type="match status" value="1"/>
</dbReference>
<dbReference type="InterPro" id="IPR037066">
    <property type="entry name" value="Plug_dom_sf"/>
</dbReference>
<keyword evidence="2 8" id="KW-0813">Transport</keyword>
<evidence type="ECO:0000259" key="13">
    <source>
        <dbReference type="Pfam" id="PF07715"/>
    </source>
</evidence>
<keyword evidence="15" id="KW-1185">Reference proteome</keyword>
<keyword evidence="3 8" id="KW-1134">Transmembrane beta strand</keyword>
<evidence type="ECO:0000256" key="8">
    <source>
        <dbReference type="PROSITE-ProRule" id="PRU01360"/>
    </source>
</evidence>
<keyword evidence="6 8" id="KW-0472">Membrane</keyword>
<keyword evidence="11" id="KW-0732">Signal</keyword>
<dbReference type="InterPro" id="IPR036942">
    <property type="entry name" value="Beta-barrel_TonB_sf"/>
</dbReference>
<dbReference type="PANTHER" id="PTHR40980">
    <property type="entry name" value="PLUG DOMAIN-CONTAINING PROTEIN"/>
    <property type="match status" value="1"/>
</dbReference>
<feature type="domain" description="TonB-dependent receptor-like beta-barrel" evidence="12">
    <location>
        <begin position="367"/>
        <end position="850"/>
    </location>
</feature>